<dbReference type="Pfam" id="PF02372">
    <property type="entry name" value="IL15"/>
    <property type="match status" value="1"/>
</dbReference>
<dbReference type="InterPro" id="IPR020439">
    <property type="entry name" value="IL-15"/>
</dbReference>
<dbReference type="GO" id="GO:0006955">
    <property type="term" value="P:immune response"/>
    <property type="evidence" value="ECO:0007669"/>
    <property type="project" value="InterPro"/>
</dbReference>
<evidence type="ECO:0000313" key="8">
    <source>
        <dbReference type="EMBL" id="GCC32666.1"/>
    </source>
</evidence>
<dbReference type="EMBL" id="BEZZ01000452">
    <property type="protein sequence ID" value="GCC32666.1"/>
    <property type="molecule type" value="Genomic_DNA"/>
</dbReference>
<comment type="caution">
    <text evidence="8">The sequence shown here is derived from an EMBL/GenBank/DDBJ whole genome shotgun (WGS) entry which is preliminary data.</text>
</comment>
<reference evidence="8 9" key="1">
    <citation type="journal article" date="2018" name="Nat. Ecol. Evol.">
        <title>Shark genomes provide insights into elasmobranch evolution and the origin of vertebrates.</title>
        <authorList>
            <person name="Hara Y"/>
            <person name="Yamaguchi K"/>
            <person name="Onimaru K"/>
            <person name="Kadota M"/>
            <person name="Koyanagi M"/>
            <person name="Keeley SD"/>
            <person name="Tatsumi K"/>
            <person name="Tanaka K"/>
            <person name="Motone F"/>
            <person name="Kageyama Y"/>
            <person name="Nozu R"/>
            <person name="Adachi N"/>
            <person name="Nishimura O"/>
            <person name="Nakagawa R"/>
            <person name="Tanegashima C"/>
            <person name="Kiyatake I"/>
            <person name="Matsumoto R"/>
            <person name="Murakumo K"/>
            <person name="Nishida K"/>
            <person name="Terakita A"/>
            <person name="Kuratani S"/>
            <person name="Sato K"/>
            <person name="Hyodo S Kuraku.S."/>
        </authorList>
    </citation>
    <scope>NUCLEOTIDE SEQUENCE [LARGE SCALE GENOMIC DNA]</scope>
</reference>
<evidence type="ECO:0000256" key="1">
    <source>
        <dbReference type="ARBA" id="ARBA00004613"/>
    </source>
</evidence>
<evidence type="ECO:0000256" key="5">
    <source>
        <dbReference type="ARBA" id="ARBA00022729"/>
    </source>
</evidence>
<dbReference type="AlphaFoldDB" id="A0A401SQM3"/>
<dbReference type="PANTHER" id="PTHR14356:SF3">
    <property type="entry name" value="INTERLEUKIN-15"/>
    <property type="match status" value="1"/>
</dbReference>
<comment type="similarity">
    <text evidence="2 7">Belongs to the IL-15/IL-21 family.</text>
</comment>
<dbReference type="InterPro" id="IPR003443">
    <property type="entry name" value="IL-15/IL-21_fam"/>
</dbReference>
<dbReference type="GO" id="GO:0005125">
    <property type="term" value="F:cytokine activity"/>
    <property type="evidence" value="ECO:0007669"/>
    <property type="project" value="UniProtKB-KW"/>
</dbReference>
<keyword evidence="3 7" id="KW-0202">Cytokine</keyword>
<keyword evidence="6" id="KW-1015">Disulfide bond</keyword>
<dbReference type="GO" id="GO:0001819">
    <property type="term" value="P:positive regulation of cytokine production"/>
    <property type="evidence" value="ECO:0007669"/>
    <property type="project" value="TreeGrafter"/>
</dbReference>
<evidence type="ECO:0000256" key="3">
    <source>
        <dbReference type="ARBA" id="ARBA00022514"/>
    </source>
</evidence>
<proteinExistence type="inferred from homology"/>
<dbReference type="OMA" id="NCKICET"/>
<organism evidence="8 9">
    <name type="scientific">Chiloscyllium punctatum</name>
    <name type="common">Brownbanded bambooshark</name>
    <name type="synonym">Hemiscyllium punctatum</name>
    <dbReference type="NCBI Taxonomy" id="137246"/>
    <lineage>
        <taxon>Eukaryota</taxon>
        <taxon>Metazoa</taxon>
        <taxon>Chordata</taxon>
        <taxon>Craniata</taxon>
        <taxon>Vertebrata</taxon>
        <taxon>Chondrichthyes</taxon>
        <taxon>Elasmobranchii</taxon>
        <taxon>Galeomorphii</taxon>
        <taxon>Galeoidea</taxon>
        <taxon>Orectolobiformes</taxon>
        <taxon>Hemiscylliidae</taxon>
        <taxon>Chiloscyllium</taxon>
    </lineage>
</organism>
<dbReference type="GO" id="GO:0005126">
    <property type="term" value="F:cytokine receptor binding"/>
    <property type="evidence" value="ECO:0007669"/>
    <property type="project" value="InterPro"/>
</dbReference>
<evidence type="ECO:0000256" key="2">
    <source>
        <dbReference type="ARBA" id="ARBA00006050"/>
    </source>
</evidence>
<dbReference type="SUPFAM" id="SSF47266">
    <property type="entry name" value="4-helical cytokines"/>
    <property type="match status" value="1"/>
</dbReference>
<evidence type="ECO:0000313" key="9">
    <source>
        <dbReference type="Proteomes" id="UP000287033"/>
    </source>
</evidence>
<sequence length="192" mass="22448">MSAAMSFRDRRQVKRICFYCYLHLSLDCHIFTFINTETGISLLLLCNFVACLPKADADHNYNASKPENSAVLSEMLNIVGAIQKEVEERHKAGLFPPKDIPELRLYTPENVPNDCFETALMCFMQELNVLQFEFVLKSYELKDKNKMNRNAKTFSKFNGQKNCKICETFQEKNATHFLKAFQKHLQKRYKQR</sequence>
<keyword evidence="4" id="KW-0964">Secreted</keyword>
<dbReference type="GO" id="GO:0042102">
    <property type="term" value="P:positive regulation of T cell proliferation"/>
    <property type="evidence" value="ECO:0007669"/>
    <property type="project" value="TreeGrafter"/>
</dbReference>
<dbReference type="Proteomes" id="UP000287033">
    <property type="component" value="Unassembled WGS sequence"/>
</dbReference>
<dbReference type="GO" id="GO:0050778">
    <property type="term" value="P:positive regulation of immune response"/>
    <property type="evidence" value="ECO:0007669"/>
    <property type="project" value="TreeGrafter"/>
</dbReference>
<dbReference type="GO" id="GO:0042119">
    <property type="term" value="P:neutrophil activation"/>
    <property type="evidence" value="ECO:0007669"/>
    <property type="project" value="TreeGrafter"/>
</dbReference>
<dbReference type="GO" id="GO:0005615">
    <property type="term" value="C:extracellular space"/>
    <property type="evidence" value="ECO:0007669"/>
    <property type="project" value="UniProtKB-KW"/>
</dbReference>
<dbReference type="OrthoDB" id="9944807at2759"/>
<dbReference type="PRINTS" id="PR01930">
    <property type="entry name" value="INTRLEUKIN15"/>
</dbReference>
<accession>A0A401SQM3</accession>
<dbReference type="PANTHER" id="PTHR14356">
    <property type="entry name" value="INTERLEUKIN-15-RELATED"/>
    <property type="match status" value="1"/>
</dbReference>
<name>A0A401SQM3_CHIPU</name>
<evidence type="ECO:0000256" key="7">
    <source>
        <dbReference type="RuleBase" id="RU003453"/>
    </source>
</evidence>
<dbReference type="InterPro" id="IPR009079">
    <property type="entry name" value="4_helix_cytokine-like_core"/>
</dbReference>
<evidence type="ECO:0000256" key="6">
    <source>
        <dbReference type="ARBA" id="ARBA00023157"/>
    </source>
</evidence>
<protein>
    <recommendedName>
        <fullName evidence="7">Interleukin</fullName>
    </recommendedName>
</protein>
<comment type="subcellular location">
    <subcellularLocation>
        <location evidence="1">Secreted</location>
    </subcellularLocation>
</comment>
<keyword evidence="5" id="KW-0732">Signal</keyword>
<gene>
    <name evidence="8" type="ORF">chiPu_0011130</name>
</gene>
<evidence type="ECO:0000256" key="4">
    <source>
        <dbReference type="ARBA" id="ARBA00022525"/>
    </source>
</evidence>
<dbReference type="Gene3D" id="1.20.1250.70">
    <property type="entry name" value="Interleukin-15/Interleukin-21"/>
    <property type="match status" value="1"/>
</dbReference>
<keyword evidence="9" id="KW-1185">Reference proteome</keyword>